<dbReference type="AlphaFoldDB" id="A0A0E9S331"/>
<name>A0A0E9S331_ANGAN</name>
<organism evidence="1">
    <name type="scientific">Anguilla anguilla</name>
    <name type="common">European freshwater eel</name>
    <name type="synonym">Muraena anguilla</name>
    <dbReference type="NCBI Taxonomy" id="7936"/>
    <lineage>
        <taxon>Eukaryota</taxon>
        <taxon>Metazoa</taxon>
        <taxon>Chordata</taxon>
        <taxon>Craniata</taxon>
        <taxon>Vertebrata</taxon>
        <taxon>Euteleostomi</taxon>
        <taxon>Actinopterygii</taxon>
        <taxon>Neopterygii</taxon>
        <taxon>Teleostei</taxon>
        <taxon>Anguilliformes</taxon>
        <taxon>Anguillidae</taxon>
        <taxon>Anguilla</taxon>
    </lineage>
</organism>
<evidence type="ECO:0000313" key="1">
    <source>
        <dbReference type="EMBL" id="JAH34923.1"/>
    </source>
</evidence>
<accession>A0A0E9S331</accession>
<dbReference type="EMBL" id="GBXM01073654">
    <property type="protein sequence ID" value="JAH34923.1"/>
    <property type="molecule type" value="Transcribed_RNA"/>
</dbReference>
<proteinExistence type="predicted"/>
<reference evidence="1" key="2">
    <citation type="journal article" date="2015" name="Fish Shellfish Immunol.">
        <title>Early steps in the European eel (Anguilla anguilla)-Vibrio vulnificus interaction in the gills: Role of the RtxA13 toxin.</title>
        <authorList>
            <person name="Callol A."/>
            <person name="Pajuelo D."/>
            <person name="Ebbesson L."/>
            <person name="Teles M."/>
            <person name="MacKenzie S."/>
            <person name="Amaro C."/>
        </authorList>
    </citation>
    <scope>NUCLEOTIDE SEQUENCE</scope>
</reference>
<reference evidence="1" key="1">
    <citation type="submission" date="2014-11" db="EMBL/GenBank/DDBJ databases">
        <authorList>
            <person name="Amaro Gonzalez C."/>
        </authorList>
    </citation>
    <scope>NUCLEOTIDE SEQUENCE</scope>
</reference>
<sequence>MSSLYTAVSFCQPDRLSCSYRVKTKGGAHAALMLKVTQRL</sequence>
<protein>
    <submittedName>
        <fullName evidence="1">Uncharacterized protein</fullName>
    </submittedName>
</protein>